<dbReference type="Proteomes" id="UP000663671">
    <property type="component" value="Chromosome 4"/>
</dbReference>
<evidence type="ECO:0008006" key="3">
    <source>
        <dbReference type="Google" id="ProtNLM"/>
    </source>
</evidence>
<proteinExistence type="predicted"/>
<accession>A0A8A1M5R6</accession>
<protein>
    <recommendedName>
        <fullName evidence="3">Protein kinase</fullName>
    </recommendedName>
</protein>
<gene>
    <name evidence="1" type="ORF">I7I51_04889</name>
</gene>
<dbReference type="EMBL" id="CP069110">
    <property type="protein sequence ID" value="QSS60093.1"/>
    <property type="molecule type" value="Genomic_DNA"/>
</dbReference>
<sequence>MVNGQGRLKLIDFDIAQADVQPPRHTVLPESQFFLGVSPRLDHLDINYFDNVQNRVQRKLLTHMVELAYTRLSPLLYTLRFAFEASGSLRQLCLALPHVFGLCTDTVPRFKKRSPV</sequence>
<dbReference type="AlphaFoldDB" id="A0A8A1M5R6"/>
<organism evidence="1 2">
    <name type="scientific">Ajellomyces capsulatus</name>
    <name type="common">Darling's disease fungus</name>
    <name type="synonym">Histoplasma capsulatum</name>
    <dbReference type="NCBI Taxonomy" id="5037"/>
    <lineage>
        <taxon>Eukaryota</taxon>
        <taxon>Fungi</taxon>
        <taxon>Dikarya</taxon>
        <taxon>Ascomycota</taxon>
        <taxon>Pezizomycotina</taxon>
        <taxon>Eurotiomycetes</taxon>
        <taxon>Eurotiomycetidae</taxon>
        <taxon>Onygenales</taxon>
        <taxon>Ajellomycetaceae</taxon>
        <taxon>Histoplasma</taxon>
    </lineage>
</organism>
<reference evidence="1" key="1">
    <citation type="submission" date="2021-01" db="EMBL/GenBank/DDBJ databases">
        <title>Chromosome-level genome assembly of a human fungal pathogen reveals clustering of transcriptionally co-regulated genes.</title>
        <authorList>
            <person name="Voorhies M."/>
            <person name="Cohen S."/>
            <person name="Shea T.P."/>
            <person name="Petrus S."/>
            <person name="Munoz J.F."/>
            <person name="Poplawski S."/>
            <person name="Goldman W.E."/>
            <person name="Michael T."/>
            <person name="Cuomo C.A."/>
            <person name="Sil A."/>
            <person name="Beyhan S."/>
        </authorList>
    </citation>
    <scope>NUCLEOTIDE SEQUENCE</scope>
    <source>
        <strain evidence="1">WU24</strain>
    </source>
</reference>
<dbReference type="OrthoDB" id="10525252at2759"/>
<evidence type="ECO:0000313" key="1">
    <source>
        <dbReference type="EMBL" id="QSS60093.1"/>
    </source>
</evidence>
<dbReference type="VEuPathDB" id="FungiDB:I7I51_04889"/>
<evidence type="ECO:0000313" key="2">
    <source>
        <dbReference type="Proteomes" id="UP000663671"/>
    </source>
</evidence>
<name>A0A8A1M5R6_AJECA</name>